<keyword evidence="4" id="KW-1185">Reference proteome</keyword>
<feature type="domain" description="Winged helix Storkhead-box1" evidence="2">
    <location>
        <begin position="124"/>
        <end position="202"/>
    </location>
</feature>
<feature type="region of interest" description="Disordered" evidence="1">
    <location>
        <begin position="422"/>
        <end position="466"/>
    </location>
</feature>
<comment type="caution">
    <text evidence="3">The sequence shown here is derived from an EMBL/GenBank/DDBJ whole genome shotgun (WGS) entry which is preliminary data.</text>
</comment>
<evidence type="ECO:0000313" key="3">
    <source>
        <dbReference type="EMBL" id="KAG9335624.1"/>
    </source>
</evidence>
<feature type="compositionally biased region" description="Basic and acidic residues" evidence="1">
    <location>
        <begin position="615"/>
        <end position="637"/>
    </location>
</feature>
<accession>A0A8T2N6K8</accession>
<dbReference type="GO" id="GO:0005634">
    <property type="term" value="C:nucleus"/>
    <property type="evidence" value="ECO:0007669"/>
    <property type="project" value="TreeGrafter"/>
</dbReference>
<feature type="region of interest" description="Disordered" evidence="1">
    <location>
        <begin position="880"/>
        <end position="899"/>
    </location>
</feature>
<sequence>MESWPDRGDEEDEIMWASRRTGCSNSHWEYVRSLPRLRGQPALCPSLPSPVSCSAEAKALFFSFCGTQTMRGIGQDILRAQGQQCLSLLYCPETDGLSSLRSSPLPPVCVKSVSRSCDLSPVQMAPVLQSQFIPLSEVLCCAISDMNAAHITVNQEALFTHMMKAYPGMTIPTQDILYNALGALIKERKIYHTGEGYFIVTPQTYFITNSVVKDKHWWTSAENDPPSPPPITYLVSNEICMEAAAETPIVAHCKSCSCFGPQLAPSVQDHRSVSECTGRSAKPRDSKPSVQHQSTSTAANYQPSEMSKSTTSQHKEKVGRKFGLNLFRRNIGKKDKPKKEYATFSGQFPPAEWPVRDEDDLNNLPRDLEHAIIKRINPELTVDNLVRHTVLMKKLDEKGGDKGVDKGVDRGVDRGMSTEILVSRQKHHSAKAPGKRSNSKATRSRGKTHSSREKHKKSKALGCAGDLKVHDVPSRLRPEIAVDEPDHLAYEDFSTVDSKNVYKKQIDNPFQGRVARDTAQGSGHKGPKRHEERRQAVESRECPGHRSKSWDPSRAKKSNEAGRALTVNDRSCEGLNEKGLALDSKPMKEFLGDYSSGYPESSTLRIEEKVKKLTEAKARGRGLKEERGRDTKHKASQDGDTWTVSDPRRTERQTNDMDLSPQSFQPQINYHCNTAAAPTSWSNSTGQHRLSQSPPVLDSKGDVNQRPDPYHSHQLSGSSKNTQQSFKSRNQQMDSGQMESDSFTDEDQTLYQRAVDDDDACSSLYLNEDSMNEDSENSQLGRVPHHQPFSAKGDWENAFVKESSGGVPQEPMLETYQQVESKWHKHSSHHHSNHSLISPSESAPAQGSQFLQESGGNIQPVETVESSIFDYCQASEVESDTETLHKSADEADGRSSNWACSPQAEETLLAEFENLAILSGPQTSSASQSVPEGASSGETVENQSSTGDSGIDSPRTGVSLTSNNSVILEGLKRQSFLQDLEKLHSKSSMRSQNSLLQLTPVMNV</sequence>
<feature type="compositionally biased region" description="Polar residues" evidence="1">
    <location>
        <begin position="656"/>
        <end position="694"/>
    </location>
</feature>
<feature type="region of interest" description="Disordered" evidence="1">
    <location>
        <begin position="615"/>
        <end position="744"/>
    </location>
</feature>
<feature type="region of interest" description="Disordered" evidence="1">
    <location>
        <begin position="921"/>
        <end position="960"/>
    </location>
</feature>
<feature type="compositionally biased region" description="Basic and acidic residues" evidence="1">
    <location>
        <begin position="529"/>
        <end position="560"/>
    </location>
</feature>
<feature type="compositionally biased region" description="Basic and acidic residues" evidence="1">
    <location>
        <begin position="699"/>
        <end position="711"/>
    </location>
</feature>
<protein>
    <recommendedName>
        <fullName evidence="2">Winged helix Storkhead-box1 domain-containing protein</fullName>
    </recommendedName>
</protein>
<dbReference type="InterPro" id="IPR040126">
    <property type="entry name" value="STOX1/2"/>
</dbReference>
<dbReference type="PANTHER" id="PTHR22437">
    <property type="entry name" value="WINGED HELIX DOMAIN-CONTAINING PROTEIN"/>
    <property type="match status" value="1"/>
</dbReference>
<feature type="region of interest" description="Disordered" evidence="1">
    <location>
        <begin position="269"/>
        <end position="319"/>
    </location>
</feature>
<proteinExistence type="predicted"/>
<gene>
    <name evidence="3" type="ORF">JZ751_004389</name>
</gene>
<feature type="compositionally biased region" description="Polar residues" evidence="1">
    <location>
        <begin position="288"/>
        <end position="312"/>
    </location>
</feature>
<feature type="compositionally biased region" description="Basic residues" evidence="1">
    <location>
        <begin position="824"/>
        <end position="833"/>
    </location>
</feature>
<dbReference type="EMBL" id="JAFBMS010000114">
    <property type="protein sequence ID" value="KAG9335624.1"/>
    <property type="molecule type" value="Genomic_DNA"/>
</dbReference>
<dbReference type="Pfam" id="PF10264">
    <property type="entry name" value="WHD_Storkhead"/>
    <property type="match status" value="1"/>
</dbReference>
<evidence type="ECO:0000256" key="1">
    <source>
        <dbReference type="SAM" id="MobiDB-lite"/>
    </source>
</evidence>
<dbReference type="GO" id="GO:0006357">
    <property type="term" value="P:regulation of transcription by RNA polymerase II"/>
    <property type="evidence" value="ECO:0007669"/>
    <property type="project" value="InterPro"/>
</dbReference>
<dbReference type="PANTHER" id="PTHR22437:SF1">
    <property type="entry name" value="STORKHEAD-BOX PROTEIN 1"/>
    <property type="match status" value="1"/>
</dbReference>
<dbReference type="InterPro" id="IPR019391">
    <property type="entry name" value="Storkhead-box_WHD"/>
</dbReference>
<dbReference type="GO" id="GO:0005737">
    <property type="term" value="C:cytoplasm"/>
    <property type="evidence" value="ECO:0007669"/>
    <property type="project" value="TreeGrafter"/>
</dbReference>
<feature type="region of interest" description="Disordered" evidence="1">
    <location>
        <begin position="508"/>
        <end position="565"/>
    </location>
</feature>
<dbReference type="GO" id="GO:0000977">
    <property type="term" value="F:RNA polymerase II transcription regulatory region sequence-specific DNA binding"/>
    <property type="evidence" value="ECO:0007669"/>
    <property type="project" value="TreeGrafter"/>
</dbReference>
<feature type="compositionally biased region" description="Basic and acidic residues" evidence="1">
    <location>
        <begin position="646"/>
        <end position="655"/>
    </location>
</feature>
<organism evidence="3 4">
    <name type="scientific">Albula glossodonta</name>
    <name type="common">roundjaw bonefish</name>
    <dbReference type="NCBI Taxonomy" id="121402"/>
    <lineage>
        <taxon>Eukaryota</taxon>
        <taxon>Metazoa</taxon>
        <taxon>Chordata</taxon>
        <taxon>Craniata</taxon>
        <taxon>Vertebrata</taxon>
        <taxon>Euteleostomi</taxon>
        <taxon>Actinopterygii</taxon>
        <taxon>Neopterygii</taxon>
        <taxon>Teleostei</taxon>
        <taxon>Albuliformes</taxon>
        <taxon>Albulidae</taxon>
        <taxon>Albula</taxon>
    </lineage>
</organism>
<feature type="compositionally biased region" description="Polar residues" evidence="1">
    <location>
        <begin position="841"/>
        <end position="851"/>
    </location>
</feature>
<reference evidence="3" key="1">
    <citation type="thesis" date="2021" institute="BYU ScholarsArchive" country="Provo, UT, USA">
        <title>Applications of and Algorithms for Genome Assembly and Genomic Analyses with an Emphasis on Marine Teleosts.</title>
        <authorList>
            <person name="Pickett B.D."/>
        </authorList>
    </citation>
    <scope>NUCLEOTIDE SEQUENCE</scope>
    <source>
        <strain evidence="3">HI-2016</strain>
    </source>
</reference>
<evidence type="ECO:0000313" key="4">
    <source>
        <dbReference type="Proteomes" id="UP000824540"/>
    </source>
</evidence>
<feature type="compositionally biased region" description="Polar residues" evidence="1">
    <location>
        <begin position="921"/>
        <end position="948"/>
    </location>
</feature>
<feature type="compositionally biased region" description="Polar residues" evidence="1">
    <location>
        <begin position="713"/>
        <end position="741"/>
    </location>
</feature>
<feature type="compositionally biased region" description="Basic and acidic residues" evidence="1">
    <location>
        <begin position="882"/>
        <end position="893"/>
    </location>
</feature>
<name>A0A8T2N6K8_9TELE</name>
<dbReference type="OrthoDB" id="10020110at2759"/>
<feature type="region of interest" description="Disordered" evidence="1">
    <location>
        <begin position="824"/>
        <end position="851"/>
    </location>
</feature>
<evidence type="ECO:0000259" key="2">
    <source>
        <dbReference type="Pfam" id="PF10264"/>
    </source>
</evidence>
<dbReference type="Proteomes" id="UP000824540">
    <property type="component" value="Unassembled WGS sequence"/>
</dbReference>
<dbReference type="AlphaFoldDB" id="A0A8T2N6K8"/>
<feature type="compositionally biased region" description="Basic residues" evidence="1">
    <location>
        <begin position="424"/>
        <end position="459"/>
    </location>
</feature>